<accession>A0AA47P396</accession>
<comment type="caution">
    <text evidence="4">The sequence shown here is derived from an EMBL/GenBank/DDBJ whole genome shotgun (WGS) entry which is preliminary data.</text>
</comment>
<sequence length="1205" mass="132040">MATSQCGDSKLVIKPLVTEPLAIKPLVTEPQLVTQPGFNDDQYSVLVVVGEYSQSGIADSVVSEIERGIRSWDVDCSRCNLDQQLKQFVSRHSAFYTKEVPGQRTLLYSGDVLNSQVVLNPAYHLVCSQVRRLVADVSRHKLLVLIGQCSEVTGDIVLQKGCYSVKDFIQTFTDEETVEILSSAQPSLKARLTVICPSAGLWKDLDLETHELKGVVDVRVNPPTVLPEMEGLQEFTEYLSESLEPQLPFDLLEAPSTVGFLKLWRPCCYVFPGGRGDSAFFAVNGFNVLVNGGSDPCSTFWKLVRHLDRIDSVLLTHIGIDNLPGFNSLLLRKAAELEEELSDDRMKNQISPEIGVVFFNAPDRLKCLKGDRKELRSCDQAALTLQTLEKLSIRPQALSRSTGPTVEPLILFQKMGVGRLELYTLNPVKDSKELQTLMQTWQCNEPTMKGMDIPLPCLVSICALLVWHPSSPEEKIVRVLFPGCTPQSKILQGLEKLKHLDFLKQPVMCMKDLELSKGDKPPRHTESRESLKSQPKDPRPSSALLKDKVSRGDVRKQEVKAKPRVLGGEPALRDRKEKEDKSKPLSEAKPTAEKLALKKKKNFCPNREENGDNAEKKREDLGEKVKEVLKKEPKKDVKTDPKKDNTVKELNAEEKKTTKLSAKEVKRTGSGSLTGNPEAKKASVKNGSLKKDGPLPKKDNLNKGTKLSPSLSNKQSLDNGRTTTSQTLDASGSDRAGSTEKLLCMVTGDLDTAALLPSAKTPKRERSVNFDLTPTEFRLPQDGLGNGQGMGNSYERFSDDDSIVNSAGHTPFLKCPADVRLDSFDFKEIDSLHCSKDTPAAEVSTGESLGDVCNVNNSKSRTGMTLPLGTPHMCSRDGLKKHIHEVADLLQDVPHDVDLCLVSPCEFQHSRTPETNQQYVSTDLVTVGLLQLCDDGNNQSEHSQEISLTSISDSLPTDSDVLPETEDSSSLFSPHNDLPSLAVSLVVLQHSSPDPPPAPVKDLPPLPQKPGACMADADASHKNPKSTNAKTKQAPGISPKANSGQEKPKAGNSVGVLKNRSSLDARASSRSSGTRAGPAKPLSPGTRVDPGAVVYLDLAYLPSGRARTSVDVAFFHRLRSSCYIISGDEPRTELSLRGILDALLEGKASWPHIQVTLIPTFDSLTMHEWYQESHAQQGELSITVLGSNSTVAMQDDTFPACKVEF</sequence>
<feature type="domain" description="Microtubule-associated protein 1B/S N-terminal" evidence="2">
    <location>
        <begin position="45"/>
        <end position="241"/>
    </location>
</feature>
<feature type="compositionally biased region" description="Basic and acidic residues" evidence="1">
    <location>
        <begin position="689"/>
        <end position="701"/>
    </location>
</feature>
<feature type="compositionally biased region" description="Basic and acidic residues" evidence="1">
    <location>
        <begin position="606"/>
        <end position="667"/>
    </location>
</feature>
<protein>
    <submittedName>
        <fullName evidence="4">Microtubule-associated protein 1S</fullName>
    </submittedName>
</protein>
<dbReference type="PANTHER" id="PTHR13843:SF11">
    <property type="entry name" value="MICROTUBULE-ASSOCIATED PROTEIN 1S"/>
    <property type="match status" value="1"/>
</dbReference>
<dbReference type="PANTHER" id="PTHR13843">
    <property type="entry name" value="MICROTUBULE-ASSOCIATED PROTEIN"/>
    <property type="match status" value="1"/>
</dbReference>
<feature type="compositionally biased region" description="Polar residues" evidence="1">
    <location>
        <begin position="936"/>
        <end position="957"/>
    </location>
</feature>
<dbReference type="GO" id="GO:0031114">
    <property type="term" value="P:regulation of microtubule depolymerization"/>
    <property type="evidence" value="ECO:0007669"/>
    <property type="project" value="TreeGrafter"/>
</dbReference>
<feature type="compositionally biased region" description="Pro residues" evidence="1">
    <location>
        <begin position="993"/>
        <end position="1008"/>
    </location>
</feature>
<dbReference type="InterPro" id="IPR057480">
    <property type="entry name" value="MAP1A/B/S-like_MBL"/>
</dbReference>
<evidence type="ECO:0000313" key="4">
    <source>
        <dbReference type="EMBL" id="KAK0145237.1"/>
    </source>
</evidence>
<dbReference type="GO" id="GO:0008017">
    <property type="term" value="F:microtubule binding"/>
    <property type="evidence" value="ECO:0007669"/>
    <property type="project" value="InterPro"/>
</dbReference>
<dbReference type="GO" id="GO:0007409">
    <property type="term" value="P:axonogenesis"/>
    <property type="evidence" value="ECO:0007669"/>
    <property type="project" value="TreeGrafter"/>
</dbReference>
<feature type="compositionally biased region" description="Basic and acidic residues" evidence="1">
    <location>
        <begin position="571"/>
        <end position="596"/>
    </location>
</feature>
<feature type="region of interest" description="Disordered" evidence="1">
    <location>
        <begin position="514"/>
        <end position="736"/>
    </location>
</feature>
<proteinExistence type="predicted"/>
<dbReference type="GO" id="GO:0030425">
    <property type="term" value="C:dendrite"/>
    <property type="evidence" value="ECO:0007669"/>
    <property type="project" value="TreeGrafter"/>
</dbReference>
<dbReference type="GO" id="GO:0005829">
    <property type="term" value="C:cytosol"/>
    <property type="evidence" value="ECO:0007669"/>
    <property type="project" value="TreeGrafter"/>
</dbReference>
<feature type="region of interest" description="Disordered" evidence="1">
    <location>
        <begin position="936"/>
        <end position="975"/>
    </location>
</feature>
<dbReference type="GO" id="GO:0000226">
    <property type="term" value="P:microtubule cytoskeleton organization"/>
    <property type="evidence" value="ECO:0007669"/>
    <property type="project" value="InterPro"/>
</dbReference>
<dbReference type="GO" id="GO:0043025">
    <property type="term" value="C:neuronal cell body"/>
    <property type="evidence" value="ECO:0007669"/>
    <property type="project" value="TreeGrafter"/>
</dbReference>
<dbReference type="GO" id="GO:0003779">
    <property type="term" value="F:actin binding"/>
    <property type="evidence" value="ECO:0007669"/>
    <property type="project" value="TreeGrafter"/>
</dbReference>
<dbReference type="EMBL" id="JAOPHQ010002871">
    <property type="protein sequence ID" value="KAK0145237.1"/>
    <property type="molecule type" value="Genomic_DNA"/>
</dbReference>
<dbReference type="GO" id="GO:0016358">
    <property type="term" value="P:dendrite development"/>
    <property type="evidence" value="ECO:0007669"/>
    <property type="project" value="TreeGrafter"/>
</dbReference>
<evidence type="ECO:0000259" key="3">
    <source>
        <dbReference type="Pfam" id="PF25281"/>
    </source>
</evidence>
<keyword evidence="5" id="KW-1185">Reference proteome</keyword>
<dbReference type="InterPro" id="IPR026074">
    <property type="entry name" value="MAP1"/>
</dbReference>
<evidence type="ECO:0000259" key="2">
    <source>
        <dbReference type="Pfam" id="PF23415"/>
    </source>
</evidence>
<gene>
    <name evidence="4" type="primary">MAP1S_0</name>
    <name evidence="4" type="ORF">N1851_015859</name>
</gene>
<feature type="domain" description="Microtubule-associated protein 1A/B/S-like MBL-like" evidence="3">
    <location>
        <begin position="248"/>
        <end position="514"/>
    </location>
</feature>
<dbReference type="GO" id="GO:0005874">
    <property type="term" value="C:microtubule"/>
    <property type="evidence" value="ECO:0007669"/>
    <property type="project" value="InterPro"/>
</dbReference>
<feature type="compositionally biased region" description="Low complexity" evidence="1">
    <location>
        <begin position="1060"/>
        <end position="1079"/>
    </location>
</feature>
<feature type="compositionally biased region" description="Basic and acidic residues" evidence="1">
    <location>
        <begin position="514"/>
        <end position="561"/>
    </location>
</feature>
<organism evidence="4 5">
    <name type="scientific">Merluccius polli</name>
    <name type="common">Benguela hake</name>
    <name type="synonym">Merluccius cadenati</name>
    <dbReference type="NCBI Taxonomy" id="89951"/>
    <lineage>
        <taxon>Eukaryota</taxon>
        <taxon>Metazoa</taxon>
        <taxon>Chordata</taxon>
        <taxon>Craniata</taxon>
        <taxon>Vertebrata</taxon>
        <taxon>Euteleostomi</taxon>
        <taxon>Actinopterygii</taxon>
        <taxon>Neopterygii</taxon>
        <taxon>Teleostei</taxon>
        <taxon>Neoteleostei</taxon>
        <taxon>Acanthomorphata</taxon>
        <taxon>Zeiogadaria</taxon>
        <taxon>Gadariae</taxon>
        <taxon>Gadiformes</taxon>
        <taxon>Gadoidei</taxon>
        <taxon>Merlucciidae</taxon>
        <taxon>Merluccius</taxon>
    </lineage>
</organism>
<evidence type="ECO:0000313" key="5">
    <source>
        <dbReference type="Proteomes" id="UP001174136"/>
    </source>
</evidence>
<dbReference type="GO" id="GO:0005875">
    <property type="term" value="C:microtubule associated complex"/>
    <property type="evidence" value="ECO:0007669"/>
    <property type="project" value="TreeGrafter"/>
</dbReference>
<dbReference type="AlphaFoldDB" id="A0AA47P396"/>
<feature type="region of interest" description="Disordered" evidence="1">
    <location>
        <begin position="989"/>
        <end position="1087"/>
    </location>
</feature>
<dbReference type="Proteomes" id="UP001174136">
    <property type="component" value="Unassembled WGS sequence"/>
</dbReference>
<feature type="compositionally biased region" description="Polar residues" evidence="1">
    <location>
        <begin position="702"/>
        <end position="730"/>
    </location>
</feature>
<dbReference type="Pfam" id="PF23415">
    <property type="entry name" value="MAPB1_N"/>
    <property type="match status" value="1"/>
</dbReference>
<dbReference type="GO" id="GO:0045202">
    <property type="term" value="C:synapse"/>
    <property type="evidence" value="ECO:0007669"/>
    <property type="project" value="TreeGrafter"/>
</dbReference>
<name>A0AA47P396_MERPO</name>
<reference evidence="4" key="1">
    <citation type="journal article" date="2023" name="Front. Mar. Sci.">
        <title>A new Merluccius polli reference genome to investigate the effects of global change in West African waters.</title>
        <authorList>
            <person name="Mateo J.L."/>
            <person name="Blanco-Fernandez C."/>
            <person name="Garcia-Vazquez E."/>
            <person name="Machado-Schiaffino G."/>
        </authorList>
    </citation>
    <scope>NUCLEOTIDE SEQUENCE</scope>
    <source>
        <strain evidence="4">C29</strain>
        <tissue evidence="4">Fin</tissue>
    </source>
</reference>
<dbReference type="Pfam" id="PF25281">
    <property type="entry name" value="MBL_MAP1B"/>
    <property type="match status" value="1"/>
</dbReference>
<dbReference type="InterPro" id="IPR056617">
    <property type="entry name" value="MAP1B/S_N"/>
</dbReference>
<evidence type="ECO:0000256" key="1">
    <source>
        <dbReference type="SAM" id="MobiDB-lite"/>
    </source>
</evidence>